<evidence type="ECO:0000256" key="1">
    <source>
        <dbReference type="SAM" id="MobiDB-lite"/>
    </source>
</evidence>
<dbReference type="AlphaFoldDB" id="A0A4C1UTV3"/>
<organism evidence="2 3">
    <name type="scientific">Eumeta variegata</name>
    <name type="common">Bagworm moth</name>
    <name type="synonym">Eumeta japonica</name>
    <dbReference type="NCBI Taxonomy" id="151549"/>
    <lineage>
        <taxon>Eukaryota</taxon>
        <taxon>Metazoa</taxon>
        <taxon>Ecdysozoa</taxon>
        <taxon>Arthropoda</taxon>
        <taxon>Hexapoda</taxon>
        <taxon>Insecta</taxon>
        <taxon>Pterygota</taxon>
        <taxon>Neoptera</taxon>
        <taxon>Endopterygota</taxon>
        <taxon>Lepidoptera</taxon>
        <taxon>Glossata</taxon>
        <taxon>Ditrysia</taxon>
        <taxon>Tineoidea</taxon>
        <taxon>Psychidae</taxon>
        <taxon>Oiketicinae</taxon>
        <taxon>Eumeta</taxon>
    </lineage>
</organism>
<gene>
    <name evidence="2" type="ORF">EVAR_20198_1</name>
</gene>
<feature type="region of interest" description="Disordered" evidence="1">
    <location>
        <begin position="94"/>
        <end position="113"/>
    </location>
</feature>
<dbReference type="Proteomes" id="UP000299102">
    <property type="component" value="Unassembled WGS sequence"/>
</dbReference>
<sequence>MVRAYVDGGGGITLRAGRGELFCQTSRIRERGKSSGGFPRVYPHDYVHGIFEEKTSLLYTREYLQMVTVGHGHSIPEESTARYRTLGRNMISDEEENGPMKWGKSGLAKGGMG</sequence>
<reference evidence="2 3" key="1">
    <citation type="journal article" date="2019" name="Commun. Biol.">
        <title>The bagworm genome reveals a unique fibroin gene that provides high tensile strength.</title>
        <authorList>
            <person name="Kono N."/>
            <person name="Nakamura H."/>
            <person name="Ohtoshi R."/>
            <person name="Tomita M."/>
            <person name="Numata K."/>
            <person name="Arakawa K."/>
        </authorList>
    </citation>
    <scope>NUCLEOTIDE SEQUENCE [LARGE SCALE GENOMIC DNA]</scope>
</reference>
<keyword evidence="3" id="KW-1185">Reference proteome</keyword>
<accession>A0A4C1UTV3</accession>
<protein>
    <submittedName>
        <fullName evidence="2">Uncharacterized protein</fullName>
    </submittedName>
</protein>
<evidence type="ECO:0000313" key="2">
    <source>
        <dbReference type="EMBL" id="GBP29868.1"/>
    </source>
</evidence>
<comment type="caution">
    <text evidence="2">The sequence shown here is derived from an EMBL/GenBank/DDBJ whole genome shotgun (WGS) entry which is preliminary data.</text>
</comment>
<proteinExistence type="predicted"/>
<name>A0A4C1UTV3_EUMVA</name>
<evidence type="ECO:0000313" key="3">
    <source>
        <dbReference type="Proteomes" id="UP000299102"/>
    </source>
</evidence>
<dbReference type="EMBL" id="BGZK01000225">
    <property type="protein sequence ID" value="GBP29868.1"/>
    <property type="molecule type" value="Genomic_DNA"/>
</dbReference>